<dbReference type="KEGG" id="ftv:CH67_788"/>
<name>A0A0B6DNX9_FRATU</name>
<dbReference type="KEGG" id="ftc:DA46_208"/>
<dbReference type="InterPro" id="IPR000811">
    <property type="entry name" value="Glyco_trans_35"/>
</dbReference>
<sequence>MNEKNQIKLHLEKILNCDVSAANDQDLYYALLTYAKDQTAKLPEQDYKKKIYYISSEFLIGKMLISNLINLGVYNEVCQILKESGKDIVQIEEFEPEPSLGNGGLGRLAACFLDSIASLGIPGTGISLNYHYGLFKQKFKNHCQNEKPNPWIEKLGWLNKKDTSYKVDFNDFSVESQLYEIDVVGYQNNFVNKLCLFDITSVDASVIEDNITFDKTAIEKNLTLFLYPDDSDEAGHLLRIFQQYFMVSNAVSLIFSDITKKGYSLANLPEHAVVQINDTHPTLVIPELIRQLVANGIDIDKAIELVSKTAAYTNHTILAEALEKWPLRYLEKVLSKEIIDIIKYLDKKVKQQYKQADLAIIDANNCVHMAHICIHYSFSVNGVAALHTDILKKAELKHFNEIYPNKFNNKTNGITFRRWLLQANPELTNYLKSLIGDSFVQDSKQLEKLLAYHNDKNVLAKLDEIKKTKKAQFIEFASYYSGVELLENGIFDVQIKRIHEYKRQQMNALYIIHKYLEIKSGLYPKPERPINFIFGGKAAPAYIIAKDVIHLILCLQELINNDADVNQYIRVLFVENYNVSIAEKLIPAADISKQISLASKEASGTGNMKFMLNGAITLGTMDGANVEIADLVGSANIYTFGKDSNTIIDLYKTSGYKAIEYYNNPVIKNAVDFITSPTMLAIGDKNKLTRLFNELINKDWFMTLIDFVEYIKVKDKMLRDYENREDWLRMSLVNTAKSGFFSSDRTIGQYNKYIWKI</sequence>
<dbReference type="InterPro" id="IPR035090">
    <property type="entry name" value="Pyridoxal_P_attach_site"/>
</dbReference>
<dbReference type="RefSeq" id="WP_003018029.1">
    <property type="nucleotide sequence ID" value="NZ_AP023459.1"/>
</dbReference>
<evidence type="ECO:0000256" key="8">
    <source>
        <dbReference type="ARBA" id="ARBA00022679"/>
    </source>
</evidence>
<evidence type="ECO:0000256" key="6">
    <source>
        <dbReference type="ARBA" id="ARBA00022533"/>
    </source>
</evidence>
<dbReference type="EC" id="2.4.1.1" evidence="12"/>
<dbReference type="eggNOG" id="COG0058">
    <property type="taxonomic scope" value="Bacteria"/>
</dbReference>
<dbReference type="InterPro" id="IPR011833">
    <property type="entry name" value="Glycg_phsphrylas"/>
</dbReference>
<dbReference type="GO" id="GO:0008184">
    <property type="term" value="F:glycogen phosphorylase activity"/>
    <property type="evidence" value="ECO:0007669"/>
    <property type="project" value="InterPro"/>
</dbReference>
<evidence type="ECO:0000256" key="11">
    <source>
        <dbReference type="ARBA" id="ARBA00025174"/>
    </source>
</evidence>
<dbReference type="Gene3D" id="3.40.50.2000">
    <property type="entry name" value="Glycogen Phosphorylase B"/>
    <property type="match status" value="2"/>
</dbReference>
<reference evidence="13" key="1">
    <citation type="submission" date="2019-08" db="EMBL/GenBank/DDBJ databases">
        <authorList>
            <person name="Busch A."/>
        </authorList>
    </citation>
    <scope>NUCLEOTIDE SEQUENCE</scope>
    <source>
        <strain evidence="13">17T1429</strain>
    </source>
</reference>
<dbReference type="NCBIfam" id="TIGR02093">
    <property type="entry name" value="P_ylase"/>
    <property type="match status" value="1"/>
</dbReference>
<evidence type="ECO:0000256" key="2">
    <source>
        <dbReference type="ARBA" id="ARBA00001933"/>
    </source>
</evidence>
<dbReference type="PROSITE" id="PS00102">
    <property type="entry name" value="PHOSPHORYLASE"/>
    <property type="match status" value="1"/>
</dbReference>
<comment type="cofactor">
    <cofactor evidence="2 12">
        <name>pyridoxal 5'-phosphate</name>
        <dbReference type="ChEBI" id="CHEBI:597326"/>
    </cofactor>
</comment>
<dbReference type="OMA" id="GIEPCRC"/>
<comment type="caution">
    <text evidence="13">The sequence shown here is derived from an EMBL/GenBank/DDBJ whole genome shotgun (WGS) entry which is preliminary data.</text>
</comment>
<dbReference type="FunFam" id="3.40.50.2000:FF:000153">
    <property type="entry name" value="Alpha-1,4 glucan phosphorylase"/>
    <property type="match status" value="1"/>
</dbReference>
<dbReference type="PANTHER" id="PTHR11468:SF3">
    <property type="entry name" value="GLYCOGEN PHOSPHORYLASE, LIVER FORM"/>
    <property type="match status" value="1"/>
</dbReference>
<comment type="similarity">
    <text evidence="4 12">Belongs to the glycogen phosphorylase family.</text>
</comment>
<organism evidence="13">
    <name type="scientific">Francisella tularensis subsp. holarctica</name>
    <dbReference type="NCBI Taxonomy" id="119857"/>
    <lineage>
        <taxon>Bacteria</taxon>
        <taxon>Pseudomonadati</taxon>
        <taxon>Pseudomonadota</taxon>
        <taxon>Gammaproteobacteria</taxon>
        <taxon>Thiotrichales</taxon>
        <taxon>Francisellaceae</taxon>
        <taxon>Francisella</taxon>
    </lineage>
</organism>
<dbReference type="FunFam" id="3.40.50.2000:FF:000003">
    <property type="entry name" value="Alpha-1,4 glucan phosphorylase"/>
    <property type="match status" value="1"/>
</dbReference>
<keyword evidence="8 12" id="KW-0808">Transferase</keyword>
<dbReference type="SUPFAM" id="SSF53756">
    <property type="entry name" value="UDP-Glycosyltransferase/glycogen phosphorylase"/>
    <property type="match status" value="1"/>
</dbReference>
<reference evidence="13" key="2">
    <citation type="submission" date="2020-02" db="EMBL/GenBank/DDBJ databases">
        <title>Using affinity propagation clustering for identifying bacterial clades and subclades with whole-genome sequences of Francisella tularensis.</title>
        <authorList>
            <person name="Homeier-Bachmann T."/>
            <person name="Abdel-Glil M.Y."/>
            <person name="Hackbart A."/>
            <person name="Hotzel H."/>
            <person name="Tomaso H."/>
        </authorList>
    </citation>
    <scope>NUCLEOTIDE SEQUENCE</scope>
    <source>
        <strain evidence="13">17T1429</strain>
    </source>
</reference>
<evidence type="ECO:0000313" key="13">
    <source>
        <dbReference type="EMBL" id="NDR88325.1"/>
    </source>
</evidence>
<dbReference type="EMBL" id="JAAGKH010000004">
    <property type="protein sequence ID" value="NDR88325.1"/>
    <property type="molecule type" value="Genomic_DNA"/>
</dbReference>
<proteinExistence type="inferred from homology"/>
<keyword evidence="10 12" id="KW-0119">Carbohydrate metabolism</keyword>
<evidence type="ECO:0000256" key="1">
    <source>
        <dbReference type="ARBA" id="ARBA00001275"/>
    </source>
</evidence>
<comment type="function">
    <text evidence="12">Allosteric enzyme that catalyzes the rate-limiting step in glycogen catabolism, the phosphorolytic cleavage of glycogen to produce glucose-1-phosphate, and plays a central role in maintaining cellular and organismal glucose homeostasis.</text>
</comment>
<dbReference type="AlphaFoldDB" id="A0A0B6DNX9"/>
<dbReference type="CDD" id="cd04300">
    <property type="entry name" value="GT35_Glycogen_Phosphorylase"/>
    <property type="match status" value="1"/>
</dbReference>
<dbReference type="PANTHER" id="PTHR11468">
    <property type="entry name" value="GLYCOGEN PHOSPHORYLASE"/>
    <property type="match status" value="1"/>
</dbReference>
<dbReference type="GO" id="GO:0005980">
    <property type="term" value="P:glycogen catabolic process"/>
    <property type="evidence" value="ECO:0007669"/>
    <property type="project" value="TreeGrafter"/>
</dbReference>
<evidence type="ECO:0000256" key="9">
    <source>
        <dbReference type="ARBA" id="ARBA00022898"/>
    </source>
</evidence>
<accession>A0A0B6DNX9</accession>
<keyword evidence="6" id="KW-0021">Allosteric enzyme</keyword>
<comment type="catalytic activity">
    <reaction evidence="1 12">
        <text>[(1-&gt;4)-alpha-D-glucosyl](n) + phosphate = [(1-&gt;4)-alpha-D-glucosyl](n-1) + alpha-D-glucose 1-phosphate</text>
        <dbReference type="Rhea" id="RHEA:41732"/>
        <dbReference type="Rhea" id="RHEA-COMP:9584"/>
        <dbReference type="Rhea" id="RHEA-COMP:9586"/>
        <dbReference type="ChEBI" id="CHEBI:15444"/>
        <dbReference type="ChEBI" id="CHEBI:43474"/>
        <dbReference type="ChEBI" id="CHEBI:58601"/>
        <dbReference type="EC" id="2.4.1.1"/>
    </reaction>
</comment>
<evidence type="ECO:0000256" key="7">
    <source>
        <dbReference type="ARBA" id="ARBA00022676"/>
    </source>
</evidence>
<dbReference type="HOGENOM" id="CLU_010198_1_1_6"/>
<keyword evidence="7 12" id="KW-0328">Glycosyltransferase</keyword>
<keyword evidence="5" id="KW-0963">Cytoplasm</keyword>
<comment type="subcellular location">
    <subcellularLocation>
        <location evidence="3">Cytoplasm</location>
    </subcellularLocation>
</comment>
<evidence type="ECO:0000256" key="12">
    <source>
        <dbReference type="RuleBase" id="RU000587"/>
    </source>
</evidence>
<dbReference type="GO" id="GO:0030170">
    <property type="term" value="F:pyridoxal phosphate binding"/>
    <property type="evidence" value="ECO:0007669"/>
    <property type="project" value="InterPro"/>
</dbReference>
<evidence type="ECO:0000256" key="10">
    <source>
        <dbReference type="ARBA" id="ARBA00023277"/>
    </source>
</evidence>
<evidence type="ECO:0000256" key="3">
    <source>
        <dbReference type="ARBA" id="ARBA00004496"/>
    </source>
</evidence>
<dbReference type="PIRSF" id="PIRSF000460">
    <property type="entry name" value="Pprylas_GlgP"/>
    <property type="match status" value="1"/>
</dbReference>
<evidence type="ECO:0000256" key="4">
    <source>
        <dbReference type="ARBA" id="ARBA00006047"/>
    </source>
</evidence>
<dbReference type="GO" id="GO:0005737">
    <property type="term" value="C:cytoplasm"/>
    <property type="evidence" value="ECO:0007669"/>
    <property type="project" value="UniProtKB-SubCell"/>
</dbReference>
<protein>
    <recommendedName>
        <fullName evidence="12">Alpha-1,4 glucan phosphorylase</fullName>
        <ecNumber evidence="12">2.4.1.1</ecNumber>
    </recommendedName>
</protein>
<gene>
    <name evidence="13" type="ORF">FWJ04_01025</name>
</gene>
<dbReference type="Pfam" id="PF00343">
    <property type="entry name" value="Phosphorylase"/>
    <property type="match status" value="1"/>
</dbReference>
<evidence type="ECO:0000256" key="5">
    <source>
        <dbReference type="ARBA" id="ARBA00022490"/>
    </source>
</evidence>
<comment type="function">
    <text evidence="11">Phosphorylase is an important allosteric enzyme in carbohydrate metabolism. Enzymes from different sources differ in their regulatory mechanisms and in their natural substrates. However, all known phosphorylases share catalytic and structural properties.</text>
</comment>
<keyword evidence="9 12" id="KW-0663">Pyridoxal phosphate</keyword>